<accession>A0AAV7PDY4</accession>
<name>A0AAV7PDY4_PLEWA</name>
<evidence type="ECO:0000313" key="2">
    <source>
        <dbReference type="Proteomes" id="UP001066276"/>
    </source>
</evidence>
<dbReference type="AlphaFoldDB" id="A0AAV7PDY4"/>
<sequence>MREASTLKRNCLGPKVGAWAHGDPGKMAGCAGAVPRRSDEQWGRWLLSLSEKTSKRTGCCATSSVSVRGYARAIVDPAESPVRSEVLRRIALPQTETTRHW</sequence>
<evidence type="ECO:0000313" key="1">
    <source>
        <dbReference type="EMBL" id="KAJ1123943.1"/>
    </source>
</evidence>
<keyword evidence="2" id="KW-1185">Reference proteome</keyword>
<organism evidence="1 2">
    <name type="scientific">Pleurodeles waltl</name>
    <name type="common">Iberian ribbed newt</name>
    <dbReference type="NCBI Taxonomy" id="8319"/>
    <lineage>
        <taxon>Eukaryota</taxon>
        <taxon>Metazoa</taxon>
        <taxon>Chordata</taxon>
        <taxon>Craniata</taxon>
        <taxon>Vertebrata</taxon>
        <taxon>Euteleostomi</taxon>
        <taxon>Amphibia</taxon>
        <taxon>Batrachia</taxon>
        <taxon>Caudata</taxon>
        <taxon>Salamandroidea</taxon>
        <taxon>Salamandridae</taxon>
        <taxon>Pleurodelinae</taxon>
        <taxon>Pleurodeles</taxon>
    </lineage>
</organism>
<comment type="caution">
    <text evidence="1">The sequence shown here is derived from an EMBL/GenBank/DDBJ whole genome shotgun (WGS) entry which is preliminary data.</text>
</comment>
<proteinExistence type="predicted"/>
<dbReference type="Proteomes" id="UP001066276">
    <property type="component" value="Chromosome 7"/>
</dbReference>
<reference evidence="1" key="1">
    <citation type="journal article" date="2022" name="bioRxiv">
        <title>Sequencing and chromosome-scale assembly of the giantPleurodeles waltlgenome.</title>
        <authorList>
            <person name="Brown T."/>
            <person name="Elewa A."/>
            <person name="Iarovenko S."/>
            <person name="Subramanian E."/>
            <person name="Araus A.J."/>
            <person name="Petzold A."/>
            <person name="Susuki M."/>
            <person name="Suzuki K.-i.T."/>
            <person name="Hayashi T."/>
            <person name="Toyoda A."/>
            <person name="Oliveira C."/>
            <person name="Osipova E."/>
            <person name="Leigh N.D."/>
            <person name="Simon A."/>
            <person name="Yun M.H."/>
        </authorList>
    </citation>
    <scope>NUCLEOTIDE SEQUENCE</scope>
    <source>
        <strain evidence="1">20211129_DDA</strain>
        <tissue evidence="1">Liver</tissue>
    </source>
</reference>
<protein>
    <submittedName>
        <fullName evidence="1">Uncharacterized protein</fullName>
    </submittedName>
</protein>
<dbReference type="EMBL" id="JANPWB010000011">
    <property type="protein sequence ID" value="KAJ1123943.1"/>
    <property type="molecule type" value="Genomic_DNA"/>
</dbReference>
<gene>
    <name evidence="1" type="ORF">NDU88_002410</name>
</gene>